<dbReference type="Proteomes" id="UP001139311">
    <property type="component" value="Unassembled WGS sequence"/>
</dbReference>
<feature type="compositionally biased region" description="Gly residues" evidence="1">
    <location>
        <begin position="37"/>
        <end position="55"/>
    </location>
</feature>
<feature type="signal peptide" evidence="2">
    <location>
        <begin position="1"/>
        <end position="20"/>
    </location>
</feature>
<comment type="caution">
    <text evidence="3">The sequence shown here is derived from an EMBL/GenBank/DDBJ whole genome shotgun (WGS) entry which is preliminary data.</text>
</comment>
<dbReference type="GO" id="GO:0042597">
    <property type="term" value="C:periplasmic space"/>
    <property type="evidence" value="ECO:0007669"/>
    <property type="project" value="InterPro"/>
</dbReference>
<dbReference type="InterPro" id="IPR012899">
    <property type="entry name" value="LTXXQ"/>
</dbReference>
<feature type="region of interest" description="Disordered" evidence="1">
    <location>
        <begin position="22"/>
        <end position="87"/>
    </location>
</feature>
<accession>A0A9X1IFR0</accession>
<evidence type="ECO:0000256" key="2">
    <source>
        <dbReference type="SAM" id="SignalP"/>
    </source>
</evidence>
<organism evidence="3 4">
    <name type="scientific">Roseicella aerolata</name>
    <dbReference type="NCBI Taxonomy" id="2883479"/>
    <lineage>
        <taxon>Bacteria</taxon>
        <taxon>Pseudomonadati</taxon>
        <taxon>Pseudomonadota</taxon>
        <taxon>Alphaproteobacteria</taxon>
        <taxon>Acetobacterales</taxon>
        <taxon>Roseomonadaceae</taxon>
        <taxon>Roseicella</taxon>
    </lineage>
</organism>
<name>A0A9X1IFR0_9PROT</name>
<dbReference type="EMBL" id="JAJAQI010000031">
    <property type="protein sequence ID" value="MCB4823800.1"/>
    <property type="molecule type" value="Genomic_DNA"/>
</dbReference>
<dbReference type="RefSeq" id="WP_226610937.1">
    <property type="nucleotide sequence ID" value="NZ_JAJAQI010000031.1"/>
</dbReference>
<proteinExistence type="predicted"/>
<evidence type="ECO:0000313" key="3">
    <source>
        <dbReference type="EMBL" id="MCB4823800.1"/>
    </source>
</evidence>
<evidence type="ECO:0000313" key="4">
    <source>
        <dbReference type="Proteomes" id="UP001139311"/>
    </source>
</evidence>
<reference evidence="3" key="1">
    <citation type="submission" date="2021-10" db="EMBL/GenBank/DDBJ databases">
        <title>Roseicella aerolatum sp. nov., isolated from aerosols of e-waste dismantling site.</title>
        <authorList>
            <person name="Qin T."/>
        </authorList>
    </citation>
    <scope>NUCLEOTIDE SEQUENCE</scope>
    <source>
        <strain evidence="3">GB24</strain>
    </source>
</reference>
<gene>
    <name evidence="3" type="ORF">LHA35_18885</name>
</gene>
<dbReference type="Pfam" id="PF07813">
    <property type="entry name" value="LTXXQ"/>
    <property type="match status" value="1"/>
</dbReference>
<evidence type="ECO:0000256" key="1">
    <source>
        <dbReference type="SAM" id="MobiDB-lite"/>
    </source>
</evidence>
<feature type="compositionally biased region" description="Basic residues" evidence="1">
    <location>
        <begin position="75"/>
        <end position="84"/>
    </location>
</feature>
<sequence length="244" mass="26032">MRTLLMAGLAGLLFTLPVAAQQATPPAPPGGTAPRGPGAGPMGGPGMMGGQGMMGRAGPQEEDEDEDDRRGPMRGARHGHHHHRGAEAAPMQVIINIGPQNRVEIEERGPRGAGYGPMGERRMMGEAGRGRGMAERVEARLAALREELQLTQEQQPAWDRFAGTVREALGRMRPDPAAMGQAQGLEQRLSAHEARLNARLEAVRSVRGALSGLTGSLTEDQRRRLDEHATAVLPGMGGWQSGMR</sequence>
<feature type="chain" id="PRO_5040732741" evidence="2">
    <location>
        <begin position="21"/>
        <end position="244"/>
    </location>
</feature>
<keyword evidence="4" id="KW-1185">Reference proteome</keyword>
<dbReference type="AlphaFoldDB" id="A0A9X1IFR0"/>
<keyword evidence="2" id="KW-0732">Signal</keyword>
<protein>
    <submittedName>
        <fullName evidence="3">Spy/CpxP family protein refolding chaperone</fullName>
    </submittedName>
</protein>